<proteinExistence type="predicted"/>
<accession>A0A6M3K7E4</accession>
<dbReference type="AlphaFoldDB" id="A0A6M3K7E4"/>
<reference evidence="1" key="1">
    <citation type="submission" date="2020-03" db="EMBL/GenBank/DDBJ databases">
        <title>The deep terrestrial virosphere.</title>
        <authorList>
            <person name="Holmfeldt K."/>
            <person name="Nilsson E."/>
            <person name="Simone D."/>
            <person name="Lopez-Fernandez M."/>
            <person name="Wu X."/>
            <person name="de Brujin I."/>
            <person name="Lundin D."/>
            <person name="Andersson A."/>
            <person name="Bertilsson S."/>
            <person name="Dopson M."/>
        </authorList>
    </citation>
    <scope>NUCLEOTIDE SEQUENCE</scope>
    <source>
        <strain evidence="1">MM415A01235</strain>
    </source>
</reference>
<sequence length="177" mass="19519">MKKKKKPRTLIDIMADNPDNKKFHLSGPMRQKTLNDFSEYLKQQTASVTGASYPTQFAGLSQAATPWTGAIGGPHSHTISTYTATGGIFTGGTTLVPTKTIFDEDPELGKLDIEKDTKIYITPLALSGRTVISFLLTINSSEINATNKRQSAKNIVARLKQAMESLSDICLRELWWK</sequence>
<evidence type="ECO:0000313" key="1">
    <source>
        <dbReference type="EMBL" id="QJA77719.1"/>
    </source>
</evidence>
<name>A0A6M3K7E4_9ZZZZ</name>
<protein>
    <submittedName>
        <fullName evidence="1">Uncharacterized protein</fullName>
    </submittedName>
</protein>
<dbReference type="EMBL" id="MT142298">
    <property type="protein sequence ID" value="QJA77719.1"/>
    <property type="molecule type" value="Genomic_DNA"/>
</dbReference>
<gene>
    <name evidence="1" type="ORF">MM415A01235_0007</name>
</gene>
<organism evidence="1">
    <name type="scientific">viral metagenome</name>
    <dbReference type="NCBI Taxonomy" id="1070528"/>
    <lineage>
        <taxon>unclassified sequences</taxon>
        <taxon>metagenomes</taxon>
        <taxon>organismal metagenomes</taxon>
    </lineage>
</organism>